<keyword evidence="1" id="KW-0732">Signal</keyword>
<dbReference type="eggNOG" id="COG4313">
    <property type="taxonomic scope" value="Bacteria"/>
</dbReference>
<dbReference type="RefSeq" id="WP_011471113.1">
    <property type="nucleotide sequence ID" value="NC_007925.1"/>
</dbReference>
<dbReference type="OrthoDB" id="7343674at2"/>
<reference evidence="2" key="1">
    <citation type="submission" date="2006-03" db="EMBL/GenBank/DDBJ databases">
        <title>Complete sequence of Rhodopseudomonas palustris BisB18.</title>
        <authorList>
            <consortium name="US DOE Joint Genome Institute"/>
            <person name="Copeland A."/>
            <person name="Lucas S."/>
            <person name="Lapidus A."/>
            <person name="Barry K."/>
            <person name="Detter J.C."/>
            <person name="Glavina del Rio T."/>
            <person name="Hammon N."/>
            <person name="Israni S."/>
            <person name="Dalin E."/>
            <person name="Tice H."/>
            <person name="Pitluck S."/>
            <person name="Chain P."/>
            <person name="Malfatti S."/>
            <person name="Shin M."/>
            <person name="Vergez L."/>
            <person name="Schmutz J."/>
            <person name="Larimer F."/>
            <person name="Land M."/>
            <person name="Hauser L."/>
            <person name="Pelletier D.A."/>
            <person name="Kyrpides N."/>
            <person name="Anderson I."/>
            <person name="Oda Y."/>
            <person name="Harwood C.S."/>
            <person name="Richardson P."/>
        </authorList>
    </citation>
    <scope>NUCLEOTIDE SEQUENCE [LARGE SCALE GENOMIC DNA]</scope>
    <source>
        <strain evidence="2">BisB18</strain>
    </source>
</reference>
<feature type="chain" id="PRO_5004200033" evidence="1">
    <location>
        <begin position="27"/>
        <end position="316"/>
    </location>
</feature>
<name>Q21BN1_RHOPB</name>
<organism evidence="2">
    <name type="scientific">Rhodopseudomonas palustris (strain BisB18)</name>
    <dbReference type="NCBI Taxonomy" id="316056"/>
    <lineage>
        <taxon>Bacteria</taxon>
        <taxon>Pseudomonadati</taxon>
        <taxon>Pseudomonadota</taxon>
        <taxon>Alphaproteobacteria</taxon>
        <taxon>Hyphomicrobiales</taxon>
        <taxon>Nitrobacteraceae</taxon>
        <taxon>Rhodopseudomonas</taxon>
    </lineage>
</organism>
<evidence type="ECO:0000313" key="2">
    <source>
        <dbReference type="EMBL" id="ABD86205.1"/>
    </source>
</evidence>
<dbReference type="KEGG" id="rpc:RPC_0632"/>
<feature type="signal peptide" evidence="1">
    <location>
        <begin position="1"/>
        <end position="26"/>
    </location>
</feature>
<dbReference type="HOGENOM" id="CLU_1000436_0_0_5"/>
<sequence length="316" mass="34166">MTYSRRISAIATALGLALAASAAANAAESITPLQPGATTGVPNAALPPPGLYFSSDVDYAWGTMRNNSGAVSHVPADNNPNIKAANVEAVAALMWSTPWEVFGANYGMAIAQPIKFAHNTITDPLAASDWHAAGLVGTVVTPIILSWNMKNGFFIGAGFSIATTDGKVSDVWDAQRGKYVLSKSNIADNYWTFQPNFAISYIKDGWTLSANNVFDFNTKNTTTDYQTGKTYYLDVTVAKRFGKWNIGAVANYTQQYENDSQFGVSLANTKVQHVMVGPMVAYDFDRFTVMARYLANVHTENDVGISFLHLGIAMKL</sequence>
<dbReference type="AlphaFoldDB" id="Q21BN1"/>
<gene>
    <name evidence="2" type="ordered locus">RPC_0632</name>
</gene>
<dbReference type="Pfam" id="PF13557">
    <property type="entry name" value="Phenol_MetA_deg"/>
    <property type="match status" value="1"/>
</dbReference>
<dbReference type="EMBL" id="CP000301">
    <property type="protein sequence ID" value="ABD86205.1"/>
    <property type="molecule type" value="Genomic_DNA"/>
</dbReference>
<protein>
    <submittedName>
        <fullName evidence="2">Protein involved in meta-pathway of phenol degradation-like</fullName>
    </submittedName>
</protein>
<dbReference type="InterPro" id="IPR025737">
    <property type="entry name" value="FApF"/>
</dbReference>
<evidence type="ECO:0000256" key="1">
    <source>
        <dbReference type="SAM" id="SignalP"/>
    </source>
</evidence>
<proteinExistence type="predicted"/>
<accession>Q21BN1</accession>